<dbReference type="AlphaFoldDB" id="A0A8C6WLL9"/>
<keyword evidence="3" id="KW-1185">Reference proteome</keyword>
<proteinExistence type="predicted"/>
<sequence length="231" mass="25763">MNLNDFVVLPNSAAKSVKLNARNLQELKTETGSLAQESDEMEEKLKRLKERMSQEKEQLQPPPRSPATVGTRTTRRNRLKGTVCGQCEVRIAGVKCAECSEDYCFHSAVPIQVNLIPVHNCSSFLCFLTTWSTYLPVTLRMQILIVHGEEDGKADNEPSLLIGAYDEEESAKSFQEALRQWREAAPTPAQGPCGHRHALVNENEYLVIKVGSEVAFDNMTLANGDFVVELI</sequence>
<accession>A0A8C6WLL9</accession>
<evidence type="ECO:0000313" key="2">
    <source>
        <dbReference type="Ensembl" id="ENSNMLP00000016000.1"/>
    </source>
</evidence>
<feature type="region of interest" description="Disordered" evidence="1">
    <location>
        <begin position="49"/>
        <end position="74"/>
    </location>
</feature>
<dbReference type="PANTHER" id="PTHR28634:SF1">
    <property type="entry name" value="ZINC FINGER B-BOX DOMAIN-CONTAINING PROTEIN 1"/>
    <property type="match status" value="1"/>
</dbReference>
<name>A0A8C6WLL9_9GOBI</name>
<dbReference type="PANTHER" id="PTHR28634">
    <property type="entry name" value="ZINC FINGER B-BOX DOMAIN-CONTAINING PROTEIN 1"/>
    <property type="match status" value="1"/>
</dbReference>
<reference evidence="2" key="1">
    <citation type="submission" date="2025-08" db="UniProtKB">
        <authorList>
            <consortium name="Ensembl"/>
        </authorList>
    </citation>
    <scope>IDENTIFICATION</scope>
</reference>
<organism evidence="2 3">
    <name type="scientific">Neogobius melanostomus</name>
    <name type="common">round goby</name>
    <dbReference type="NCBI Taxonomy" id="47308"/>
    <lineage>
        <taxon>Eukaryota</taxon>
        <taxon>Metazoa</taxon>
        <taxon>Chordata</taxon>
        <taxon>Craniata</taxon>
        <taxon>Vertebrata</taxon>
        <taxon>Euteleostomi</taxon>
        <taxon>Actinopterygii</taxon>
        <taxon>Neopterygii</taxon>
        <taxon>Teleostei</taxon>
        <taxon>Neoteleostei</taxon>
        <taxon>Acanthomorphata</taxon>
        <taxon>Gobiaria</taxon>
        <taxon>Gobiiformes</taxon>
        <taxon>Gobioidei</taxon>
        <taxon>Gobiidae</taxon>
        <taxon>Benthophilinae</taxon>
        <taxon>Neogobiini</taxon>
        <taxon>Neogobius</taxon>
    </lineage>
</organism>
<dbReference type="InterPro" id="IPR037688">
    <property type="entry name" value="ZBBX"/>
</dbReference>
<evidence type="ECO:0000313" key="3">
    <source>
        <dbReference type="Proteomes" id="UP000694523"/>
    </source>
</evidence>
<reference evidence="2" key="2">
    <citation type="submission" date="2025-09" db="UniProtKB">
        <authorList>
            <consortium name="Ensembl"/>
        </authorList>
    </citation>
    <scope>IDENTIFICATION</scope>
</reference>
<evidence type="ECO:0000256" key="1">
    <source>
        <dbReference type="SAM" id="MobiDB-lite"/>
    </source>
</evidence>
<dbReference type="Ensembl" id="ENSNMLT00000017971.1">
    <property type="protein sequence ID" value="ENSNMLP00000016000.1"/>
    <property type="gene ID" value="ENSNMLG00000010583.1"/>
</dbReference>
<protein>
    <submittedName>
        <fullName evidence="2">Uncharacterized protein</fullName>
    </submittedName>
</protein>
<dbReference type="Proteomes" id="UP000694523">
    <property type="component" value="Unplaced"/>
</dbReference>